<dbReference type="EMBL" id="UHDK01000001">
    <property type="protein sequence ID" value="SUM32591.1"/>
    <property type="molecule type" value="Genomic_DNA"/>
</dbReference>
<protein>
    <submittedName>
        <fullName evidence="1">Glycosyltransferase</fullName>
    </submittedName>
</protein>
<gene>
    <name evidence="1" type="ORF">NCTC12195_02038</name>
</gene>
<evidence type="ECO:0000313" key="1">
    <source>
        <dbReference type="EMBL" id="SUM32591.1"/>
    </source>
</evidence>
<organism evidence="1 2">
    <name type="scientific">Staphylococcus gallinarum</name>
    <dbReference type="NCBI Taxonomy" id="1293"/>
    <lineage>
        <taxon>Bacteria</taxon>
        <taxon>Bacillati</taxon>
        <taxon>Bacillota</taxon>
        <taxon>Bacilli</taxon>
        <taxon>Bacillales</taxon>
        <taxon>Staphylococcaceae</taxon>
        <taxon>Staphylococcus</taxon>
    </lineage>
</organism>
<name>A0A380FGK1_STAGA</name>
<proteinExistence type="predicted"/>
<reference evidence="1 2" key="1">
    <citation type="submission" date="2018-06" db="EMBL/GenBank/DDBJ databases">
        <authorList>
            <consortium name="Pathogen Informatics"/>
            <person name="Doyle S."/>
        </authorList>
    </citation>
    <scope>NUCLEOTIDE SEQUENCE [LARGE SCALE GENOMIC DNA]</scope>
    <source>
        <strain evidence="1 2">NCTC12195</strain>
    </source>
</reference>
<dbReference type="Proteomes" id="UP000255277">
    <property type="component" value="Unassembled WGS sequence"/>
</dbReference>
<keyword evidence="1" id="KW-0808">Transferase</keyword>
<sequence length="34" mass="4062">MDKLVTIIVPVYNKQELFLHDCIESINRLNIDHH</sequence>
<accession>A0A380FGK1</accession>
<dbReference type="GO" id="GO:0016740">
    <property type="term" value="F:transferase activity"/>
    <property type="evidence" value="ECO:0007669"/>
    <property type="project" value="UniProtKB-KW"/>
</dbReference>
<evidence type="ECO:0000313" key="2">
    <source>
        <dbReference type="Proteomes" id="UP000255277"/>
    </source>
</evidence>
<dbReference type="AlphaFoldDB" id="A0A380FGK1"/>